<dbReference type="GO" id="GO:0005506">
    <property type="term" value="F:iron ion binding"/>
    <property type="evidence" value="ECO:0007669"/>
    <property type="project" value="InterPro"/>
</dbReference>
<organism evidence="1 2">
    <name type="scientific">Armillaria novae-zelandiae</name>
    <dbReference type="NCBI Taxonomy" id="153914"/>
    <lineage>
        <taxon>Eukaryota</taxon>
        <taxon>Fungi</taxon>
        <taxon>Dikarya</taxon>
        <taxon>Basidiomycota</taxon>
        <taxon>Agaricomycotina</taxon>
        <taxon>Agaricomycetes</taxon>
        <taxon>Agaricomycetidae</taxon>
        <taxon>Agaricales</taxon>
        <taxon>Marasmiineae</taxon>
        <taxon>Physalacriaceae</taxon>
        <taxon>Armillaria</taxon>
    </lineage>
</organism>
<name>A0AA39PCE1_9AGAR</name>
<evidence type="ECO:0000313" key="2">
    <source>
        <dbReference type="Proteomes" id="UP001175227"/>
    </source>
</evidence>
<dbReference type="GO" id="GO:0020037">
    <property type="term" value="F:heme binding"/>
    <property type="evidence" value="ECO:0007669"/>
    <property type="project" value="InterPro"/>
</dbReference>
<keyword evidence="2" id="KW-1185">Reference proteome</keyword>
<dbReference type="GO" id="GO:0016705">
    <property type="term" value="F:oxidoreductase activity, acting on paired donors, with incorporation or reduction of molecular oxygen"/>
    <property type="evidence" value="ECO:0007669"/>
    <property type="project" value="InterPro"/>
</dbReference>
<reference evidence="1" key="1">
    <citation type="submission" date="2023-06" db="EMBL/GenBank/DDBJ databases">
        <authorList>
            <consortium name="Lawrence Berkeley National Laboratory"/>
            <person name="Ahrendt S."/>
            <person name="Sahu N."/>
            <person name="Indic B."/>
            <person name="Wong-Bajracharya J."/>
            <person name="Merenyi Z."/>
            <person name="Ke H.-M."/>
            <person name="Monk M."/>
            <person name="Kocsube S."/>
            <person name="Drula E."/>
            <person name="Lipzen A."/>
            <person name="Balint B."/>
            <person name="Henrissat B."/>
            <person name="Andreopoulos B."/>
            <person name="Martin F.M."/>
            <person name="Harder C.B."/>
            <person name="Rigling D."/>
            <person name="Ford K.L."/>
            <person name="Foster G.D."/>
            <person name="Pangilinan J."/>
            <person name="Papanicolaou A."/>
            <person name="Barry K."/>
            <person name="LaButti K."/>
            <person name="Viragh M."/>
            <person name="Koriabine M."/>
            <person name="Yan M."/>
            <person name="Riley R."/>
            <person name="Champramary S."/>
            <person name="Plett K.L."/>
            <person name="Tsai I.J."/>
            <person name="Slot J."/>
            <person name="Sipos G."/>
            <person name="Plett J."/>
            <person name="Nagy L.G."/>
            <person name="Grigoriev I.V."/>
        </authorList>
    </citation>
    <scope>NUCLEOTIDE SEQUENCE</scope>
    <source>
        <strain evidence="1">ICMP 16352</strain>
    </source>
</reference>
<feature type="non-terminal residue" evidence="1">
    <location>
        <position position="76"/>
    </location>
</feature>
<dbReference type="Proteomes" id="UP001175227">
    <property type="component" value="Unassembled WGS sequence"/>
</dbReference>
<protein>
    <submittedName>
        <fullName evidence="1">Uncharacterized protein</fullName>
    </submittedName>
</protein>
<dbReference type="InterPro" id="IPR036396">
    <property type="entry name" value="Cyt_P450_sf"/>
</dbReference>
<dbReference type="SUPFAM" id="SSF48264">
    <property type="entry name" value="Cytochrome P450"/>
    <property type="match status" value="1"/>
</dbReference>
<sequence>DILVICDPKTLQYIFHTSGYHYPKCPEEDHFMGIMLGALHTSSEIHQRQHKILGPALATSQLQQFLVVFQSATSKV</sequence>
<feature type="non-terminal residue" evidence="1">
    <location>
        <position position="1"/>
    </location>
</feature>
<accession>A0AA39PCE1</accession>
<dbReference type="Gene3D" id="1.10.630.10">
    <property type="entry name" value="Cytochrome P450"/>
    <property type="match status" value="1"/>
</dbReference>
<gene>
    <name evidence="1" type="ORF">IW261DRAFT_1304172</name>
</gene>
<dbReference type="EMBL" id="JAUEPR010000008">
    <property type="protein sequence ID" value="KAK0481280.1"/>
    <property type="molecule type" value="Genomic_DNA"/>
</dbReference>
<evidence type="ECO:0000313" key="1">
    <source>
        <dbReference type="EMBL" id="KAK0481280.1"/>
    </source>
</evidence>
<comment type="caution">
    <text evidence="1">The sequence shown here is derived from an EMBL/GenBank/DDBJ whole genome shotgun (WGS) entry which is preliminary data.</text>
</comment>
<dbReference type="AlphaFoldDB" id="A0AA39PCE1"/>
<dbReference type="GO" id="GO:0004497">
    <property type="term" value="F:monooxygenase activity"/>
    <property type="evidence" value="ECO:0007669"/>
    <property type="project" value="InterPro"/>
</dbReference>
<proteinExistence type="predicted"/>